<organism evidence="2 3">
    <name type="scientific">Morella rubra</name>
    <name type="common">Chinese bayberry</name>
    <dbReference type="NCBI Taxonomy" id="262757"/>
    <lineage>
        <taxon>Eukaryota</taxon>
        <taxon>Viridiplantae</taxon>
        <taxon>Streptophyta</taxon>
        <taxon>Embryophyta</taxon>
        <taxon>Tracheophyta</taxon>
        <taxon>Spermatophyta</taxon>
        <taxon>Magnoliopsida</taxon>
        <taxon>eudicotyledons</taxon>
        <taxon>Gunneridae</taxon>
        <taxon>Pentapetalae</taxon>
        <taxon>rosids</taxon>
        <taxon>fabids</taxon>
        <taxon>Fagales</taxon>
        <taxon>Myricaceae</taxon>
        <taxon>Morella</taxon>
    </lineage>
</organism>
<feature type="domain" description="RNase H type-1" evidence="1">
    <location>
        <begin position="4"/>
        <end position="89"/>
    </location>
</feature>
<dbReference type="GO" id="GO:0003676">
    <property type="term" value="F:nucleic acid binding"/>
    <property type="evidence" value="ECO:0007669"/>
    <property type="project" value="InterPro"/>
</dbReference>
<protein>
    <recommendedName>
        <fullName evidence="1">RNase H type-1 domain-containing protein</fullName>
    </recommendedName>
</protein>
<name>A0A6A1WM34_9ROSI</name>
<dbReference type="GO" id="GO:0004523">
    <property type="term" value="F:RNA-DNA hybrid ribonuclease activity"/>
    <property type="evidence" value="ECO:0007669"/>
    <property type="project" value="InterPro"/>
</dbReference>
<comment type="caution">
    <text evidence="2">The sequence shown here is derived from an EMBL/GenBank/DDBJ whole genome shotgun (WGS) entry which is preliminary data.</text>
</comment>
<dbReference type="Pfam" id="PF13456">
    <property type="entry name" value="RVT_3"/>
    <property type="match status" value="1"/>
</dbReference>
<dbReference type="PANTHER" id="PTHR47074:SF11">
    <property type="entry name" value="REVERSE TRANSCRIPTASE-LIKE PROTEIN"/>
    <property type="match status" value="1"/>
</dbReference>
<dbReference type="AlphaFoldDB" id="A0A6A1WM34"/>
<dbReference type="InterPro" id="IPR036397">
    <property type="entry name" value="RNaseH_sf"/>
</dbReference>
<dbReference type="PANTHER" id="PTHR47074">
    <property type="entry name" value="BNAC02G40300D PROTEIN"/>
    <property type="match status" value="1"/>
</dbReference>
<dbReference type="InterPro" id="IPR012337">
    <property type="entry name" value="RNaseH-like_sf"/>
</dbReference>
<dbReference type="EMBL" id="RXIC02000019">
    <property type="protein sequence ID" value="KAB1224798.1"/>
    <property type="molecule type" value="Genomic_DNA"/>
</dbReference>
<keyword evidence="3" id="KW-1185">Reference proteome</keyword>
<dbReference type="InterPro" id="IPR052929">
    <property type="entry name" value="RNase_H-like_EbsB-rel"/>
</dbReference>
<accession>A0A6A1WM34</accession>
<sequence length="116" mass="12880">MAVDPLVGETWAAVRAVELAGQHGWDKVIFETDSLLLFEDVTLVDRSPCWKIADLIPLLRAAFGLHPDWSLSWISRKLNNQAHLLAQWAARAHVSGTFNSSSIPLHILLCDSNILP</sequence>
<dbReference type="InterPro" id="IPR002156">
    <property type="entry name" value="RNaseH_domain"/>
</dbReference>
<proteinExistence type="predicted"/>
<evidence type="ECO:0000313" key="3">
    <source>
        <dbReference type="Proteomes" id="UP000516437"/>
    </source>
</evidence>
<reference evidence="2 3" key="1">
    <citation type="journal article" date="2019" name="Plant Biotechnol. J.">
        <title>The red bayberry genome and genetic basis of sex determination.</title>
        <authorList>
            <person name="Jia H.M."/>
            <person name="Jia H.J."/>
            <person name="Cai Q.L."/>
            <person name="Wang Y."/>
            <person name="Zhao H.B."/>
            <person name="Yang W.F."/>
            <person name="Wang G.Y."/>
            <person name="Li Y.H."/>
            <person name="Zhan D.L."/>
            <person name="Shen Y.T."/>
            <person name="Niu Q.F."/>
            <person name="Chang L."/>
            <person name="Qiu J."/>
            <person name="Zhao L."/>
            <person name="Xie H.B."/>
            <person name="Fu W.Y."/>
            <person name="Jin J."/>
            <person name="Li X.W."/>
            <person name="Jiao Y."/>
            <person name="Zhou C.C."/>
            <person name="Tu T."/>
            <person name="Chai C.Y."/>
            <person name="Gao J.L."/>
            <person name="Fan L.J."/>
            <person name="van de Weg E."/>
            <person name="Wang J.Y."/>
            <person name="Gao Z.S."/>
        </authorList>
    </citation>
    <scope>NUCLEOTIDE SEQUENCE [LARGE SCALE GENOMIC DNA]</scope>
    <source>
        <tissue evidence="2">Leaves</tissue>
    </source>
</reference>
<dbReference type="SUPFAM" id="SSF53098">
    <property type="entry name" value="Ribonuclease H-like"/>
    <property type="match status" value="1"/>
</dbReference>
<evidence type="ECO:0000313" key="2">
    <source>
        <dbReference type="EMBL" id="KAB1224798.1"/>
    </source>
</evidence>
<dbReference type="OrthoDB" id="1906820at2759"/>
<evidence type="ECO:0000259" key="1">
    <source>
        <dbReference type="Pfam" id="PF13456"/>
    </source>
</evidence>
<dbReference type="Gene3D" id="3.30.420.10">
    <property type="entry name" value="Ribonuclease H-like superfamily/Ribonuclease H"/>
    <property type="match status" value="1"/>
</dbReference>
<dbReference type="Proteomes" id="UP000516437">
    <property type="component" value="Chromosome 1"/>
</dbReference>
<gene>
    <name evidence="2" type="ORF">CJ030_MR1G028648</name>
</gene>